<dbReference type="PANTHER" id="PTHR11913">
    <property type="entry name" value="COFILIN-RELATED"/>
    <property type="match status" value="1"/>
</dbReference>
<dbReference type="SMART" id="SM00102">
    <property type="entry name" value="ADF"/>
    <property type="match status" value="1"/>
</dbReference>
<evidence type="ECO:0000256" key="5">
    <source>
        <dbReference type="ARBA" id="ARBA00032427"/>
    </source>
</evidence>
<evidence type="ECO:0000259" key="6">
    <source>
        <dbReference type="PROSITE" id="PS51263"/>
    </source>
</evidence>
<organism evidence="7 8">
    <name type="scientific">Candida maltosa (strain Xu316)</name>
    <name type="common">Yeast</name>
    <dbReference type="NCBI Taxonomy" id="1245528"/>
    <lineage>
        <taxon>Eukaryota</taxon>
        <taxon>Fungi</taxon>
        <taxon>Dikarya</taxon>
        <taxon>Ascomycota</taxon>
        <taxon>Saccharomycotina</taxon>
        <taxon>Pichiomycetes</taxon>
        <taxon>Debaryomycetaceae</taxon>
        <taxon>Candida/Lodderomyces clade</taxon>
        <taxon>Candida</taxon>
    </lineage>
</organism>
<dbReference type="SUPFAM" id="SSF55753">
    <property type="entry name" value="Actin depolymerizing proteins"/>
    <property type="match status" value="1"/>
</dbReference>
<dbReference type="Pfam" id="PF00241">
    <property type="entry name" value="Cofilin_ADF"/>
    <property type="match status" value="1"/>
</dbReference>
<sequence length="139" mass="15743">MSRSVTVSDESKSVYDELKLGKKYKFIIYKLSEDKTQVVTDEASTEGEYAAFLKKLPENECRYAVYDFEYEAEGEEGKRSKLVLFTWSPESACVKDKMIFASSKDSLKDALSGVATEVQGTDFSEVDYESVLDKVTRVH</sequence>
<dbReference type="EMBL" id="AOGT01001405">
    <property type="protein sequence ID" value="EMG47725.1"/>
    <property type="molecule type" value="Genomic_DNA"/>
</dbReference>
<dbReference type="Gene3D" id="3.40.20.10">
    <property type="entry name" value="Severin"/>
    <property type="match status" value="1"/>
</dbReference>
<dbReference type="InterPro" id="IPR002108">
    <property type="entry name" value="ADF-H"/>
</dbReference>
<comment type="subcellular location">
    <subcellularLocation>
        <location evidence="1">Nucleus matrix</location>
    </subcellularLocation>
</comment>
<dbReference type="AlphaFoldDB" id="M3JXN8"/>
<dbReference type="HOGENOM" id="CLU_094004_3_2_1"/>
<feature type="domain" description="ADF-H" evidence="6">
    <location>
        <begin position="2"/>
        <end position="136"/>
    </location>
</feature>
<dbReference type="OrthoDB" id="10249245at2759"/>
<reference evidence="7 8" key="1">
    <citation type="submission" date="2013-02" db="EMBL/GenBank/DDBJ databases">
        <title>Genome sequence of Candida maltosa Xu316, a potential industrial strain for xylitol and ethanol production.</title>
        <authorList>
            <person name="Yu J."/>
            <person name="Wang Q."/>
            <person name="Geng X."/>
            <person name="Bao W."/>
            <person name="He P."/>
            <person name="Cai J."/>
        </authorList>
    </citation>
    <scope>NUCLEOTIDE SEQUENCE [LARGE SCALE GENOMIC DNA]</scope>
    <source>
        <strain evidence="8">Xu316</strain>
    </source>
</reference>
<dbReference type="GO" id="GO:0003779">
    <property type="term" value="F:actin binding"/>
    <property type="evidence" value="ECO:0007669"/>
    <property type="project" value="UniProtKB-KW"/>
</dbReference>
<dbReference type="PROSITE" id="PS51263">
    <property type="entry name" value="ADF_H"/>
    <property type="match status" value="1"/>
</dbReference>
<accession>M3JXN8</accession>
<dbReference type="GO" id="GO:0030042">
    <property type="term" value="P:actin filament depolymerization"/>
    <property type="evidence" value="ECO:0007669"/>
    <property type="project" value="InterPro"/>
</dbReference>
<dbReference type="OMA" id="ITFYSWS"/>
<evidence type="ECO:0000256" key="1">
    <source>
        <dbReference type="ARBA" id="ARBA00004109"/>
    </source>
</evidence>
<protein>
    <recommendedName>
        <fullName evidence="3">Cofilin</fullName>
    </recommendedName>
    <alternativeName>
        <fullName evidence="5">Actin-depolymerizing factor 1</fullName>
    </alternativeName>
</protein>
<evidence type="ECO:0000256" key="2">
    <source>
        <dbReference type="ARBA" id="ARBA00006844"/>
    </source>
</evidence>
<evidence type="ECO:0000313" key="7">
    <source>
        <dbReference type="EMBL" id="EMG47725.1"/>
    </source>
</evidence>
<keyword evidence="8" id="KW-1185">Reference proteome</keyword>
<dbReference type="eggNOG" id="KOG1735">
    <property type="taxonomic scope" value="Eukaryota"/>
</dbReference>
<comment type="caution">
    <text evidence="7">The sequence shown here is derived from an EMBL/GenBank/DDBJ whole genome shotgun (WGS) entry which is preliminary data.</text>
</comment>
<comment type="similarity">
    <text evidence="2">Belongs to the actin-binding proteins ADF family.</text>
</comment>
<keyword evidence="4" id="KW-0009">Actin-binding</keyword>
<gene>
    <name evidence="7" type="ORF">G210_1830</name>
</gene>
<dbReference type="STRING" id="1245528.M3JXN8"/>
<proteinExistence type="inferred from homology"/>
<dbReference type="GO" id="GO:0015629">
    <property type="term" value="C:actin cytoskeleton"/>
    <property type="evidence" value="ECO:0007669"/>
    <property type="project" value="InterPro"/>
</dbReference>
<dbReference type="Proteomes" id="UP000011777">
    <property type="component" value="Unassembled WGS sequence"/>
</dbReference>
<dbReference type="GO" id="GO:0016363">
    <property type="term" value="C:nuclear matrix"/>
    <property type="evidence" value="ECO:0007669"/>
    <property type="project" value="UniProtKB-SubCell"/>
</dbReference>
<dbReference type="InterPro" id="IPR029006">
    <property type="entry name" value="ADF-H/Gelsolin-like_dom_sf"/>
</dbReference>
<dbReference type="CDD" id="cd11286">
    <property type="entry name" value="ADF_cofilin_like"/>
    <property type="match status" value="1"/>
</dbReference>
<name>M3JXN8_CANMX</name>
<evidence type="ECO:0000313" key="8">
    <source>
        <dbReference type="Proteomes" id="UP000011777"/>
    </source>
</evidence>
<evidence type="ECO:0000256" key="3">
    <source>
        <dbReference type="ARBA" id="ARBA00015630"/>
    </source>
</evidence>
<evidence type="ECO:0000256" key="4">
    <source>
        <dbReference type="ARBA" id="ARBA00023203"/>
    </source>
</evidence>
<dbReference type="InterPro" id="IPR017904">
    <property type="entry name" value="ADF/Cofilin"/>
</dbReference>